<protein>
    <submittedName>
        <fullName evidence="2">Uncharacterized protein</fullName>
    </submittedName>
</protein>
<gene>
    <name evidence="2" type="ORF">NDU88_001196</name>
</gene>
<feature type="compositionally biased region" description="Basic and acidic residues" evidence="1">
    <location>
        <begin position="119"/>
        <end position="139"/>
    </location>
</feature>
<dbReference type="AlphaFoldDB" id="A0AAV7THZ8"/>
<comment type="caution">
    <text evidence="2">The sequence shown here is derived from an EMBL/GenBank/DDBJ whole genome shotgun (WGS) entry which is preliminary data.</text>
</comment>
<name>A0AAV7THZ8_PLEWA</name>
<keyword evidence="3" id="KW-1185">Reference proteome</keyword>
<feature type="compositionally biased region" description="Basic and acidic residues" evidence="1">
    <location>
        <begin position="67"/>
        <end position="83"/>
    </location>
</feature>
<sequence length="139" mass="15257">MSGYVGWHVPIVKILKMLMKQYKEAIHIVSGDFNVDNGVAKPLEAPTQSGAMERCPEGTSQSVALLRPKDKELEADARHITKEDGEEEDTKESCAAKDADGEEEEYGATESSRRGQTAGEDKEKTARYASTEAHKGRSE</sequence>
<evidence type="ECO:0000313" key="2">
    <source>
        <dbReference type="EMBL" id="KAJ1175911.1"/>
    </source>
</evidence>
<evidence type="ECO:0000256" key="1">
    <source>
        <dbReference type="SAM" id="MobiDB-lite"/>
    </source>
</evidence>
<organism evidence="2 3">
    <name type="scientific">Pleurodeles waltl</name>
    <name type="common">Iberian ribbed newt</name>
    <dbReference type="NCBI Taxonomy" id="8319"/>
    <lineage>
        <taxon>Eukaryota</taxon>
        <taxon>Metazoa</taxon>
        <taxon>Chordata</taxon>
        <taxon>Craniata</taxon>
        <taxon>Vertebrata</taxon>
        <taxon>Euteleostomi</taxon>
        <taxon>Amphibia</taxon>
        <taxon>Batrachia</taxon>
        <taxon>Caudata</taxon>
        <taxon>Salamandroidea</taxon>
        <taxon>Salamandridae</taxon>
        <taxon>Pleurodelinae</taxon>
        <taxon>Pleurodeles</taxon>
    </lineage>
</organism>
<proteinExistence type="predicted"/>
<feature type="region of interest" description="Disordered" evidence="1">
    <location>
        <begin position="43"/>
        <end position="139"/>
    </location>
</feature>
<dbReference type="Proteomes" id="UP001066276">
    <property type="component" value="Chromosome 3_2"/>
</dbReference>
<evidence type="ECO:0000313" key="3">
    <source>
        <dbReference type="Proteomes" id="UP001066276"/>
    </source>
</evidence>
<accession>A0AAV7THZ8</accession>
<dbReference type="EMBL" id="JANPWB010000006">
    <property type="protein sequence ID" value="KAJ1175911.1"/>
    <property type="molecule type" value="Genomic_DNA"/>
</dbReference>
<reference evidence="2" key="1">
    <citation type="journal article" date="2022" name="bioRxiv">
        <title>Sequencing and chromosome-scale assembly of the giantPleurodeles waltlgenome.</title>
        <authorList>
            <person name="Brown T."/>
            <person name="Elewa A."/>
            <person name="Iarovenko S."/>
            <person name="Subramanian E."/>
            <person name="Araus A.J."/>
            <person name="Petzold A."/>
            <person name="Susuki M."/>
            <person name="Suzuki K.-i.T."/>
            <person name="Hayashi T."/>
            <person name="Toyoda A."/>
            <person name="Oliveira C."/>
            <person name="Osipova E."/>
            <person name="Leigh N.D."/>
            <person name="Simon A."/>
            <person name="Yun M.H."/>
        </authorList>
    </citation>
    <scope>NUCLEOTIDE SEQUENCE</scope>
    <source>
        <strain evidence="2">20211129_DDA</strain>
        <tissue evidence="2">Liver</tissue>
    </source>
</reference>